<dbReference type="Proteomes" id="UP000199421">
    <property type="component" value="Unassembled WGS sequence"/>
</dbReference>
<dbReference type="InterPro" id="IPR036388">
    <property type="entry name" value="WH-like_DNA-bd_sf"/>
</dbReference>
<feature type="domain" description="RNA polymerase sigma factor 70 region 4 type 2" evidence="5">
    <location>
        <begin position="101"/>
        <end position="149"/>
    </location>
</feature>
<dbReference type="NCBIfam" id="TIGR02937">
    <property type="entry name" value="sigma70-ECF"/>
    <property type="match status" value="1"/>
</dbReference>
<comment type="similarity">
    <text evidence="1">Belongs to the sigma-70 factor family. ECF subfamily.</text>
</comment>
<dbReference type="InterPro" id="IPR039425">
    <property type="entry name" value="RNA_pol_sigma-70-like"/>
</dbReference>
<dbReference type="AlphaFoldDB" id="A0A1H7ZBT7"/>
<dbReference type="PANTHER" id="PTHR43133:SF46">
    <property type="entry name" value="RNA POLYMERASE SIGMA-70 FACTOR ECF SUBFAMILY"/>
    <property type="match status" value="1"/>
</dbReference>
<evidence type="ECO:0000256" key="3">
    <source>
        <dbReference type="ARBA" id="ARBA00023082"/>
    </source>
</evidence>
<dbReference type="Gene3D" id="1.10.10.10">
    <property type="entry name" value="Winged helix-like DNA-binding domain superfamily/Winged helix DNA-binding domain"/>
    <property type="match status" value="1"/>
</dbReference>
<evidence type="ECO:0000259" key="5">
    <source>
        <dbReference type="Pfam" id="PF08281"/>
    </source>
</evidence>
<dbReference type="Pfam" id="PF08281">
    <property type="entry name" value="Sigma70_r4_2"/>
    <property type="match status" value="1"/>
</dbReference>
<dbReference type="Gene3D" id="1.10.1740.10">
    <property type="match status" value="1"/>
</dbReference>
<dbReference type="SUPFAM" id="SSF88659">
    <property type="entry name" value="Sigma3 and sigma4 domains of RNA polymerase sigma factors"/>
    <property type="match status" value="1"/>
</dbReference>
<dbReference type="GO" id="GO:0016987">
    <property type="term" value="F:sigma factor activity"/>
    <property type="evidence" value="ECO:0007669"/>
    <property type="project" value="UniProtKB-KW"/>
</dbReference>
<keyword evidence="7" id="KW-1185">Reference proteome</keyword>
<dbReference type="GO" id="GO:0003677">
    <property type="term" value="F:DNA binding"/>
    <property type="evidence" value="ECO:0007669"/>
    <property type="project" value="InterPro"/>
</dbReference>
<evidence type="ECO:0000256" key="1">
    <source>
        <dbReference type="ARBA" id="ARBA00010641"/>
    </source>
</evidence>
<keyword evidence="4" id="KW-0804">Transcription</keyword>
<dbReference type="InterPro" id="IPR013325">
    <property type="entry name" value="RNA_pol_sigma_r2"/>
</dbReference>
<dbReference type="CDD" id="cd06171">
    <property type="entry name" value="Sigma70_r4"/>
    <property type="match status" value="1"/>
</dbReference>
<dbReference type="GO" id="GO:0006352">
    <property type="term" value="P:DNA-templated transcription initiation"/>
    <property type="evidence" value="ECO:0007669"/>
    <property type="project" value="InterPro"/>
</dbReference>
<dbReference type="InterPro" id="IPR013249">
    <property type="entry name" value="RNA_pol_sigma70_r4_t2"/>
</dbReference>
<evidence type="ECO:0000313" key="6">
    <source>
        <dbReference type="EMBL" id="SEM56022.1"/>
    </source>
</evidence>
<dbReference type="SUPFAM" id="SSF88946">
    <property type="entry name" value="Sigma2 domain of RNA polymerase sigma factors"/>
    <property type="match status" value="1"/>
</dbReference>
<dbReference type="InterPro" id="IPR014284">
    <property type="entry name" value="RNA_pol_sigma-70_dom"/>
</dbReference>
<keyword evidence="2" id="KW-0805">Transcription regulation</keyword>
<proteinExistence type="inferred from homology"/>
<evidence type="ECO:0000256" key="2">
    <source>
        <dbReference type="ARBA" id="ARBA00023015"/>
    </source>
</evidence>
<name>A0A1H7ZBT7_OLID1</name>
<dbReference type="InterPro" id="IPR013324">
    <property type="entry name" value="RNA_pol_sigma_r3/r4-like"/>
</dbReference>
<reference evidence="7" key="1">
    <citation type="submission" date="2016-10" db="EMBL/GenBank/DDBJ databases">
        <authorList>
            <person name="Varghese N."/>
            <person name="Submissions S."/>
        </authorList>
    </citation>
    <scope>NUCLEOTIDE SEQUENCE [LARGE SCALE GENOMIC DNA]</scope>
    <source>
        <strain evidence="7">DSM 18733</strain>
    </source>
</reference>
<dbReference type="EMBL" id="FOAF01000016">
    <property type="protein sequence ID" value="SEM56022.1"/>
    <property type="molecule type" value="Genomic_DNA"/>
</dbReference>
<evidence type="ECO:0000256" key="4">
    <source>
        <dbReference type="ARBA" id="ARBA00023163"/>
    </source>
</evidence>
<organism evidence="6 7">
    <name type="scientific">Olivibacter domesticus</name>
    <name type="common">Pseudosphingobacterium domesticum</name>
    <dbReference type="NCBI Taxonomy" id="407022"/>
    <lineage>
        <taxon>Bacteria</taxon>
        <taxon>Pseudomonadati</taxon>
        <taxon>Bacteroidota</taxon>
        <taxon>Sphingobacteriia</taxon>
        <taxon>Sphingobacteriales</taxon>
        <taxon>Sphingobacteriaceae</taxon>
        <taxon>Olivibacter</taxon>
    </lineage>
</organism>
<dbReference type="STRING" id="407022.SAMN05661044_05491"/>
<evidence type="ECO:0000313" key="7">
    <source>
        <dbReference type="Proteomes" id="UP000199421"/>
    </source>
</evidence>
<dbReference type="PANTHER" id="PTHR43133">
    <property type="entry name" value="RNA POLYMERASE ECF-TYPE SIGMA FACTO"/>
    <property type="match status" value="1"/>
</dbReference>
<sequence>MKYAPMLLRFANKFAPFSIAEDIVHDVFMNVWGKKIFLSPDCEIKKILYKAVQNAGIDYLRRLALEQKFVDQQAIQLKLKELDFYSSAEHLFMRDDLMEHLHKQVNKLPERQRQIFYLFYSQGLQSNEIARKLNLSVRTIENQLYRARLILRKKSHAYFNYGTKSQRIRETETLFE</sequence>
<keyword evidence="3" id="KW-0731">Sigma factor</keyword>
<protein>
    <submittedName>
        <fullName evidence="6">RNA polymerase sigma-70 factor, ECF subfamily</fullName>
    </submittedName>
</protein>
<accession>A0A1H7ZBT7</accession>
<gene>
    <name evidence="6" type="ORF">SAMN05661044_05491</name>
</gene>